<feature type="compositionally biased region" description="Low complexity" evidence="1">
    <location>
        <begin position="96"/>
        <end position="109"/>
    </location>
</feature>
<dbReference type="OrthoDB" id="2538032at2759"/>
<sequence>MSTATPLQTTKKSSTTTTNGQQPSKRPGIRKIMTWNYRQKDKKPSHLGYNSAPEDDPQAPPPASPTPSFKSVKNGRPSLFAAFARRNSTKSLSENSTRSRSPTSPRPSTEYGISVDGFRTPSPTPSRNSMIFERDIEYHDHLSVPEAIDIAIPPVLDTLASDEIPTILAENGIKSYDDEHSDGGPWAPSLLETIEKHKRSSSASSNSNNIINNQLDMLRPPSPSPFDTPLIAETLRGTSPKVMNELAAGAKETNEINGINDNP</sequence>
<protein>
    <submittedName>
        <fullName evidence="2">11225_t:CDS:1</fullName>
    </submittedName>
</protein>
<comment type="caution">
    <text evidence="2">The sequence shown here is derived from an EMBL/GenBank/DDBJ whole genome shotgun (WGS) entry which is preliminary data.</text>
</comment>
<name>A0A9N8YZM7_9GLOM</name>
<evidence type="ECO:0000256" key="1">
    <source>
        <dbReference type="SAM" id="MobiDB-lite"/>
    </source>
</evidence>
<dbReference type="Proteomes" id="UP000789831">
    <property type="component" value="Unassembled WGS sequence"/>
</dbReference>
<reference evidence="2" key="1">
    <citation type="submission" date="2021-06" db="EMBL/GenBank/DDBJ databases">
        <authorList>
            <person name="Kallberg Y."/>
            <person name="Tangrot J."/>
            <person name="Rosling A."/>
        </authorList>
    </citation>
    <scope>NUCLEOTIDE SEQUENCE</scope>
    <source>
        <strain evidence="2">MT106</strain>
    </source>
</reference>
<proteinExistence type="predicted"/>
<organism evidence="2 3">
    <name type="scientific">Ambispora gerdemannii</name>
    <dbReference type="NCBI Taxonomy" id="144530"/>
    <lineage>
        <taxon>Eukaryota</taxon>
        <taxon>Fungi</taxon>
        <taxon>Fungi incertae sedis</taxon>
        <taxon>Mucoromycota</taxon>
        <taxon>Glomeromycotina</taxon>
        <taxon>Glomeromycetes</taxon>
        <taxon>Archaeosporales</taxon>
        <taxon>Ambisporaceae</taxon>
        <taxon>Ambispora</taxon>
    </lineage>
</organism>
<keyword evidence="3" id="KW-1185">Reference proteome</keyword>
<feature type="compositionally biased region" description="Low complexity" evidence="1">
    <location>
        <begin position="201"/>
        <end position="213"/>
    </location>
</feature>
<dbReference type="EMBL" id="CAJVPL010000166">
    <property type="protein sequence ID" value="CAG8458400.1"/>
    <property type="molecule type" value="Genomic_DNA"/>
</dbReference>
<dbReference type="AlphaFoldDB" id="A0A9N8YZM7"/>
<evidence type="ECO:0000313" key="2">
    <source>
        <dbReference type="EMBL" id="CAG8458400.1"/>
    </source>
</evidence>
<feature type="compositionally biased region" description="Low complexity" evidence="1">
    <location>
        <begin position="9"/>
        <end position="18"/>
    </location>
</feature>
<gene>
    <name evidence="2" type="ORF">AGERDE_LOCUS2120</name>
</gene>
<feature type="region of interest" description="Disordered" evidence="1">
    <location>
        <begin position="197"/>
        <end position="226"/>
    </location>
</feature>
<accession>A0A9N8YZM7</accession>
<evidence type="ECO:0000313" key="3">
    <source>
        <dbReference type="Proteomes" id="UP000789831"/>
    </source>
</evidence>
<feature type="region of interest" description="Disordered" evidence="1">
    <location>
        <begin position="1"/>
        <end position="125"/>
    </location>
</feature>